<evidence type="ECO:0000256" key="2">
    <source>
        <dbReference type="ARBA" id="ARBA00007998"/>
    </source>
</evidence>
<evidence type="ECO:0000256" key="1">
    <source>
        <dbReference type="ARBA" id="ARBA00004141"/>
    </source>
</evidence>
<keyword evidence="7 8" id="KW-0472">Membrane</keyword>
<proteinExistence type="inferred from homology"/>
<feature type="transmembrane region" description="Helical" evidence="8">
    <location>
        <begin position="255"/>
        <end position="277"/>
    </location>
</feature>
<dbReference type="EMBL" id="JBHSMJ010000007">
    <property type="protein sequence ID" value="MFC5447445.1"/>
    <property type="molecule type" value="Genomic_DNA"/>
</dbReference>
<evidence type="ECO:0000256" key="6">
    <source>
        <dbReference type="ARBA" id="ARBA00022989"/>
    </source>
</evidence>
<evidence type="ECO:0000256" key="8">
    <source>
        <dbReference type="SAM" id="Phobius"/>
    </source>
</evidence>
<feature type="transmembrane region" description="Helical" evidence="8">
    <location>
        <begin position="143"/>
        <end position="163"/>
    </location>
</feature>
<comment type="similarity">
    <text evidence="2">Belongs to the amino acid-polyamine-organocation (APC) superfamily. Spore germination protein (SGP) (TC 2.A.3.9) family.</text>
</comment>
<keyword evidence="3" id="KW-0813">Transport</keyword>
<evidence type="ECO:0000256" key="4">
    <source>
        <dbReference type="ARBA" id="ARBA00022544"/>
    </source>
</evidence>
<feature type="transmembrane region" description="Helical" evidence="8">
    <location>
        <begin position="71"/>
        <end position="93"/>
    </location>
</feature>
<feature type="transmembrane region" description="Helical" evidence="8">
    <location>
        <begin position="192"/>
        <end position="214"/>
    </location>
</feature>
<name>A0ABW0K222_9BACL</name>
<evidence type="ECO:0000256" key="7">
    <source>
        <dbReference type="ARBA" id="ARBA00023136"/>
    </source>
</evidence>
<evidence type="ECO:0000256" key="5">
    <source>
        <dbReference type="ARBA" id="ARBA00022692"/>
    </source>
</evidence>
<sequence length="288" mass="33538">MVFGRLLGSSISLLLIGYYFLSALYVFRTYIDIVQEWVFPNIRTWELALIFICLIFYLICGGFRVLSGLTLFSTITSFILFLLIYFPINLGNLSHLMPVWNHSCSELFQASKASYGIYIGFEALLVYFPFIRSIEKQTKWAHLGMLTNTLQFVVITISNLLYYSQGLLRRTLYPLLGVTKIIEFDFVERIEFIFIFCWVILFIPSLCISIWCCTRILKRVTHLNPRTSLVFVLAILFLVVVQINEKYEVNSLGDFTVQAGFYFVFAYIPVLFILFLIRRKRKAKLNVA</sequence>
<dbReference type="RefSeq" id="WP_270884300.1">
    <property type="nucleotide sequence ID" value="NZ_JAQFVF010000065.1"/>
</dbReference>
<keyword evidence="5 8" id="KW-0812">Transmembrane</keyword>
<keyword evidence="6 8" id="KW-1133">Transmembrane helix</keyword>
<accession>A0ABW0K222</accession>
<comment type="caution">
    <text evidence="9">The sequence shown here is derived from an EMBL/GenBank/DDBJ whole genome shotgun (WGS) entry which is preliminary data.</text>
</comment>
<keyword evidence="4" id="KW-0309">Germination</keyword>
<dbReference type="Pfam" id="PF03845">
    <property type="entry name" value="Spore_permease"/>
    <property type="match status" value="1"/>
</dbReference>
<dbReference type="InterPro" id="IPR004761">
    <property type="entry name" value="Spore_GerAB"/>
</dbReference>
<keyword evidence="10" id="KW-1185">Reference proteome</keyword>
<reference evidence="10" key="1">
    <citation type="journal article" date="2019" name="Int. J. Syst. Evol. Microbiol.">
        <title>The Global Catalogue of Microorganisms (GCM) 10K type strain sequencing project: providing services to taxonomists for standard genome sequencing and annotation.</title>
        <authorList>
            <consortium name="The Broad Institute Genomics Platform"/>
            <consortium name="The Broad Institute Genome Sequencing Center for Infectious Disease"/>
            <person name="Wu L."/>
            <person name="Ma J."/>
        </authorList>
    </citation>
    <scope>NUCLEOTIDE SEQUENCE [LARGE SCALE GENOMIC DNA]</scope>
    <source>
        <strain evidence="10">KACC 11904</strain>
    </source>
</reference>
<feature type="transmembrane region" description="Helical" evidence="8">
    <location>
        <begin position="226"/>
        <end position="243"/>
    </location>
</feature>
<dbReference type="Proteomes" id="UP001596044">
    <property type="component" value="Unassembled WGS sequence"/>
</dbReference>
<evidence type="ECO:0000313" key="9">
    <source>
        <dbReference type="EMBL" id="MFC5447445.1"/>
    </source>
</evidence>
<evidence type="ECO:0000313" key="10">
    <source>
        <dbReference type="Proteomes" id="UP001596044"/>
    </source>
</evidence>
<protein>
    <submittedName>
        <fullName evidence="9">GerAB/ArcD/ProY family transporter</fullName>
    </submittedName>
</protein>
<feature type="transmembrane region" description="Helical" evidence="8">
    <location>
        <begin position="7"/>
        <end position="27"/>
    </location>
</feature>
<dbReference type="PANTHER" id="PTHR34975">
    <property type="entry name" value="SPORE GERMINATION PROTEIN A2"/>
    <property type="match status" value="1"/>
</dbReference>
<gene>
    <name evidence="9" type="ORF">ACFPOG_04200</name>
</gene>
<dbReference type="PANTHER" id="PTHR34975:SF2">
    <property type="entry name" value="SPORE GERMINATION PROTEIN A2"/>
    <property type="match status" value="1"/>
</dbReference>
<organism evidence="9 10">
    <name type="scientific">Paenibacillus aestuarii</name>
    <dbReference type="NCBI Taxonomy" id="516965"/>
    <lineage>
        <taxon>Bacteria</taxon>
        <taxon>Bacillati</taxon>
        <taxon>Bacillota</taxon>
        <taxon>Bacilli</taxon>
        <taxon>Bacillales</taxon>
        <taxon>Paenibacillaceae</taxon>
        <taxon>Paenibacillus</taxon>
    </lineage>
</organism>
<comment type="subcellular location">
    <subcellularLocation>
        <location evidence="1">Membrane</location>
        <topology evidence="1">Multi-pass membrane protein</topology>
    </subcellularLocation>
</comment>
<feature type="transmembrane region" description="Helical" evidence="8">
    <location>
        <begin position="113"/>
        <end position="131"/>
    </location>
</feature>
<feature type="transmembrane region" description="Helical" evidence="8">
    <location>
        <begin position="47"/>
        <end position="66"/>
    </location>
</feature>
<evidence type="ECO:0000256" key="3">
    <source>
        <dbReference type="ARBA" id="ARBA00022448"/>
    </source>
</evidence>